<dbReference type="AlphaFoldDB" id="A0A9P6Q084"/>
<dbReference type="SMART" id="SM00225">
    <property type="entry name" value="BTB"/>
    <property type="match status" value="1"/>
</dbReference>
<dbReference type="InterPro" id="IPR006571">
    <property type="entry name" value="TLDc_dom"/>
</dbReference>
<evidence type="ECO:0008006" key="5">
    <source>
        <dbReference type="Google" id="ProtNLM"/>
    </source>
</evidence>
<comment type="caution">
    <text evidence="3">The sequence shown here is derived from an EMBL/GenBank/DDBJ whole genome shotgun (WGS) entry which is preliminary data.</text>
</comment>
<dbReference type="InterPro" id="IPR011333">
    <property type="entry name" value="SKP1/BTB/POZ_sf"/>
</dbReference>
<organism evidence="3 4">
    <name type="scientific">Actinomortierella ambigua</name>
    <dbReference type="NCBI Taxonomy" id="1343610"/>
    <lineage>
        <taxon>Eukaryota</taxon>
        <taxon>Fungi</taxon>
        <taxon>Fungi incertae sedis</taxon>
        <taxon>Mucoromycota</taxon>
        <taxon>Mortierellomycotina</taxon>
        <taxon>Mortierellomycetes</taxon>
        <taxon>Mortierellales</taxon>
        <taxon>Mortierellaceae</taxon>
        <taxon>Actinomortierella</taxon>
    </lineage>
</organism>
<protein>
    <recommendedName>
        <fullName evidence="5">BTB domain-containing protein</fullName>
    </recommendedName>
</protein>
<evidence type="ECO:0000313" key="4">
    <source>
        <dbReference type="Proteomes" id="UP000807716"/>
    </source>
</evidence>
<dbReference type="Pfam" id="PF07534">
    <property type="entry name" value="TLD"/>
    <property type="match status" value="1"/>
</dbReference>
<dbReference type="PANTHER" id="PTHR24410:SF23">
    <property type="entry name" value="BTB DOMAIN-CONTAINING PROTEIN-RELATED"/>
    <property type="match status" value="1"/>
</dbReference>
<keyword evidence="4" id="KW-1185">Reference proteome</keyword>
<name>A0A9P6Q084_9FUNG</name>
<feature type="domain" description="BTB" evidence="1">
    <location>
        <begin position="23"/>
        <end position="92"/>
    </location>
</feature>
<proteinExistence type="predicted"/>
<dbReference type="InterPro" id="IPR011705">
    <property type="entry name" value="BACK"/>
</dbReference>
<dbReference type="EMBL" id="JAAAJB010000440">
    <property type="protein sequence ID" value="KAG0255815.1"/>
    <property type="molecule type" value="Genomic_DNA"/>
</dbReference>
<dbReference type="Proteomes" id="UP000807716">
    <property type="component" value="Unassembled WGS sequence"/>
</dbReference>
<dbReference type="PROSITE" id="PS51886">
    <property type="entry name" value="TLDC"/>
    <property type="match status" value="1"/>
</dbReference>
<dbReference type="PANTHER" id="PTHR24410">
    <property type="entry name" value="HL07962P-RELATED"/>
    <property type="match status" value="1"/>
</dbReference>
<dbReference type="InterPro" id="IPR051481">
    <property type="entry name" value="BTB-POZ/Galectin-3-binding"/>
</dbReference>
<evidence type="ECO:0000259" key="1">
    <source>
        <dbReference type="PROSITE" id="PS50097"/>
    </source>
</evidence>
<gene>
    <name evidence="3" type="ORF">DFQ27_006060</name>
</gene>
<dbReference type="Pfam" id="PF00651">
    <property type="entry name" value="BTB"/>
    <property type="match status" value="1"/>
</dbReference>
<dbReference type="Gene3D" id="1.25.40.420">
    <property type="match status" value="1"/>
</dbReference>
<sequence>MNISRHNRLQFDFGRFVNSKNQSDIKFVIGRDEAARYGHSQILSARCPYFAAAFQAHWKEASEGIFRKPNIEPEVFDIILQYLYTGEIKAPWDLIPQLIEAAQELQLSDLVSDCEEYACQSITEETVFQIIAMSFCHDLSKLQSKVFEFFDQNAQSLVEIDDLFTLDHDTLVKVLSRDTADLDELTVWKTIVRYAYHRNGYDHKCCPLLQFPKPPGRMIVEVPTASEVSDQEPAIMVGSPACSTDESTLIDYCLGDTPIDSKDVVVVLHEDHFQNLRATIHPLLQTIDFVNLDVIDFARCIEGTGLIPADLCRRMYKHHALPISHPKDFPSPRRPASTLLPRKQLSTLLSWIVEAMTVRPVLKSLFKATVHGFDPKTFHARCDHKGPTLTIVRTSSGVVVGGYNENDWTSSGQYSSATKNFLFQFNPHTNVMARAVLTNGSSTSYGAFNYPK</sequence>
<accession>A0A9P6Q084</accession>
<dbReference type="Gene3D" id="3.30.710.10">
    <property type="entry name" value="Potassium Channel Kv1.1, Chain A"/>
    <property type="match status" value="1"/>
</dbReference>
<dbReference type="SUPFAM" id="SSF54695">
    <property type="entry name" value="POZ domain"/>
    <property type="match status" value="1"/>
</dbReference>
<evidence type="ECO:0000259" key="2">
    <source>
        <dbReference type="PROSITE" id="PS51886"/>
    </source>
</evidence>
<dbReference type="InterPro" id="IPR000210">
    <property type="entry name" value="BTB/POZ_dom"/>
</dbReference>
<dbReference type="Pfam" id="PF07707">
    <property type="entry name" value="BACK"/>
    <property type="match status" value="1"/>
</dbReference>
<reference evidence="3" key="1">
    <citation type="journal article" date="2020" name="Fungal Divers.">
        <title>Resolving the Mortierellaceae phylogeny through synthesis of multi-gene phylogenetics and phylogenomics.</title>
        <authorList>
            <person name="Vandepol N."/>
            <person name="Liber J."/>
            <person name="Desiro A."/>
            <person name="Na H."/>
            <person name="Kennedy M."/>
            <person name="Barry K."/>
            <person name="Grigoriev I.V."/>
            <person name="Miller A.N."/>
            <person name="O'Donnell K."/>
            <person name="Stajich J.E."/>
            <person name="Bonito G."/>
        </authorList>
    </citation>
    <scope>NUCLEOTIDE SEQUENCE</scope>
    <source>
        <strain evidence="3">BC1065</strain>
    </source>
</reference>
<evidence type="ECO:0000313" key="3">
    <source>
        <dbReference type="EMBL" id="KAG0255815.1"/>
    </source>
</evidence>
<feature type="domain" description="TLDc" evidence="2">
    <location>
        <begin position="338"/>
        <end position="452"/>
    </location>
</feature>
<dbReference type="OrthoDB" id="6359816at2759"/>
<dbReference type="PROSITE" id="PS50097">
    <property type="entry name" value="BTB"/>
    <property type="match status" value="1"/>
</dbReference>